<dbReference type="InterPro" id="IPR002656">
    <property type="entry name" value="Acyl_transf_3_dom"/>
</dbReference>
<feature type="transmembrane region" description="Helical" evidence="1">
    <location>
        <begin position="98"/>
        <end position="117"/>
    </location>
</feature>
<evidence type="ECO:0000313" key="4">
    <source>
        <dbReference type="Proteomes" id="UP001193081"/>
    </source>
</evidence>
<dbReference type="RefSeq" id="WP_135476951.1">
    <property type="nucleotide sequence ID" value="NZ_SIJK02000005.1"/>
</dbReference>
<organism evidence="3 4">
    <name type="scientific">Candidatus Chloroploca mongolica</name>
    <dbReference type="NCBI Taxonomy" id="2528176"/>
    <lineage>
        <taxon>Bacteria</taxon>
        <taxon>Bacillati</taxon>
        <taxon>Chloroflexota</taxon>
        <taxon>Chloroflexia</taxon>
        <taxon>Chloroflexales</taxon>
        <taxon>Chloroflexineae</taxon>
        <taxon>Oscillochloridaceae</taxon>
        <taxon>Candidatus Chloroploca</taxon>
    </lineage>
</organism>
<dbReference type="Pfam" id="PF01757">
    <property type="entry name" value="Acyl_transf_3"/>
    <property type="match status" value="1"/>
</dbReference>
<accession>A0ABS4D625</accession>
<comment type="caution">
    <text evidence="3">The sequence shown here is derived from an EMBL/GenBank/DDBJ whole genome shotgun (WGS) entry which is preliminary data.</text>
</comment>
<gene>
    <name evidence="3" type="ORF">EYB53_004065</name>
</gene>
<feature type="domain" description="Acyltransferase 3" evidence="2">
    <location>
        <begin position="17"/>
        <end position="350"/>
    </location>
</feature>
<feature type="transmembrane region" description="Helical" evidence="1">
    <location>
        <begin position="191"/>
        <end position="215"/>
    </location>
</feature>
<dbReference type="EMBL" id="SIJK02000005">
    <property type="protein sequence ID" value="MBP1464878.1"/>
    <property type="molecule type" value="Genomic_DNA"/>
</dbReference>
<proteinExistence type="predicted"/>
<protein>
    <submittedName>
        <fullName evidence="3">Acyltransferase</fullName>
    </submittedName>
</protein>
<feature type="transmembrane region" description="Helical" evidence="1">
    <location>
        <begin position="258"/>
        <end position="286"/>
    </location>
</feature>
<keyword evidence="1" id="KW-0472">Membrane</keyword>
<dbReference type="InterPro" id="IPR050879">
    <property type="entry name" value="Acyltransferase_3"/>
</dbReference>
<feature type="transmembrane region" description="Helical" evidence="1">
    <location>
        <begin position="332"/>
        <end position="353"/>
    </location>
</feature>
<evidence type="ECO:0000313" key="3">
    <source>
        <dbReference type="EMBL" id="MBP1464878.1"/>
    </source>
</evidence>
<feature type="transmembrane region" description="Helical" evidence="1">
    <location>
        <begin position="21"/>
        <end position="38"/>
    </location>
</feature>
<evidence type="ECO:0000259" key="2">
    <source>
        <dbReference type="Pfam" id="PF01757"/>
    </source>
</evidence>
<keyword evidence="3" id="KW-0808">Transferase</keyword>
<keyword evidence="1" id="KW-1133">Transmembrane helix</keyword>
<dbReference type="GO" id="GO:0016746">
    <property type="term" value="F:acyltransferase activity"/>
    <property type="evidence" value="ECO:0007669"/>
    <property type="project" value="UniProtKB-KW"/>
</dbReference>
<sequence>MNSKYTKFSINDLNRENNLDFLRFIFATLVIFSHSYPLRYGEEIGNAIEPFSVLTNGQITGGKIAVAYFFIISGFLITQSWLKNKRLDNYIIRRFLRIYPGFIAMSIFCLVIVSPIATGDRNQWLAEINPFQFIVHQALLYFPGNQYVFATNPIPGAINGSAWTIRYEFWCYIFLAALGIIGLLKQRLLMLGLFVFWLFMLAGWSATGGVSIELFENNYAKMIFGELNHHIEFIGFFLAGSMFFLYRDKILFSAKLFILSILVLIALSALGIGLIFGLMTFGAYVVFYLGFFPTKRLSRFASKGDFSYGIYLYAFPIQQLIVLFLGTSLSPLSISLLALPPTLALAFLSWHIVELPCLKLKDRLQQLTSFTPNNSAAHKQSICDKELQG</sequence>
<feature type="transmembrane region" description="Helical" evidence="1">
    <location>
        <begin position="306"/>
        <end position="325"/>
    </location>
</feature>
<dbReference type="Proteomes" id="UP001193081">
    <property type="component" value="Unassembled WGS sequence"/>
</dbReference>
<name>A0ABS4D625_9CHLR</name>
<dbReference type="PANTHER" id="PTHR23028">
    <property type="entry name" value="ACETYLTRANSFERASE"/>
    <property type="match status" value="1"/>
</dbReference>
<evidence type="ECO:0000256" key="1">
    <source>
        <dbReference type="SAM" id="Phobius"/>
    </source>
</evidence>
<reference evidence="3 4" key="1">
    <citation type="submission" date="2021-03" db="EMBL/GenBank/DDBJ databases">
        <authorList>
            <person name="Grouzdev D.S."/>
        </authorList>
    </citation>
    <scope>NUCLEOTIDE SEQUENCE [LARGE SCALE GENOMIC DNA]</scope>
    <source>
        <strain evidence="3 4">M50-1</strain>
    </source>
</reference>
<feature type="transmembrane region" description="Helical" evidence="1">
    <location>
        <begin position="167"/>
        <end position="184"/>
    </location>
</feature>
<keyword evidence="4" id="KW-1185">Reference proteome</keyword>
<feature type="transmembrane region" description="Helical" evidence="1">
    <location>
        <begin position="227"/>
        <end position="246"/>
    </location>
</feature>
<feature type="transmembrane region" description="Helical" evidence="1">
    <location>
        <begin position="58"/>
        <end position="77"/>
    </location>
</feature>
<keyword evidence="3" id="KW-0012">Acyltransferase</keyword>
<keyword evidence="1" id="KW-0812">Transmembrane</keyword>